<reference evidence="2" key="1">
    <citation type="submission" date="2017-01" db="EMBL/GenBank/DDBJ databases">
        <authorList>
            <person name="Wang Y."/>
            <person name="White M."/>
            <person name="Kvist S."/>
            <person name="Moncalvo J.-M."/>
        </authorList>
    </citation>
    <scope>NUCLEOTIDE SEQUENCE [LARGE SCALE GENOMIC DNA]</scope>
    <source>
        <strain evidence="2">ID-206-W2</strain>
    </source>
</reference>
<dbReference type="AlphaFoldDB" id="A0A1R1XTL5"/>
<accession>A0A1R1XTL5</accession>
<comment type="caution">
    <text evidence="1">The sequence shown here is derived from an EMBL/GenBank/DDBJ whole genome shotgun (WGS) entry which is preliminary data.</text>
</comment>
<evidence type="ECO:0000313" key="2">
    <source>
        <dbReference type="Proteomes" id="UP000187429"/>
    </source>
</evidence>
<evidence type="ECO:0000313" key="1">
    <source>
        <dbReference type="EMBL" id="OMJ17954.1"/>
    </source>
</evidence>
<dbReference type="EMBL" id="LSSM01003418">
    <property type="protein sequence ID" value="OMJ17954.1"/>
    <property type="molecule type" value="Genomic_DNA"/>
</dbReference>
<organism evidence="1 2">
    <name type="scientific">Smittium culicis</name>
    <dbReference type="NCBI Taxonomy" id="133412"/>
    <lineage>
        <taxon>Eukaryota</taxon>
        <taxon>Fungi</taxon>
        <taxon>Fungi incertae sedis</taxon>
        <taxon>Zoopagomycota</taxon>
        <taxon>Kickxellomycotina</taxon>
        <taxon>Harpellomycetes</taxon>
        <taxon>Harpellales</taxon>
        <taxon>Legeriomycetaceae</taxon>
        <taxon>Smittium</taxon>
    </lineage>
</organism>
<gene>
    <name evidence="1" type="ORF">AYI69_g7227</name>
</gene>
<proteinExistence type="predicted"/>
<name>A0A1R1XTL5_9FUNG</name>
<protein>
    <submittedName>
        <fullName evidence="1">Uncharacterized protein</fullName>
    </submittedName>
</protein>
<dbReference type="Proteomes" id="UP000187429">
    <property type="component" value="Unassembled WGS sequence"/>
</dbReference>
<feature type="non-terminal residue" evidence="1">
    <location>
        <position position="30"/>
    </location>
</feature>
<keyword evidence="2" id="KW-1185">Reference proteome</keyword>
<sequence>MIRFKSTRVWFAILVYLTQRTSSSYWDSVY</sequence>